<dbReference type="Gene3D" id="3.30.540.10">
    <property type="entry name" value="Fructose-1,6-Bisphosphatase, subunit A, domain 1"/>
    <property type="match status" value="1"/>
</dbReference>
<feature type="binding site" evidence="4">
    <location>
        <position position="86"/>
    </location>
    <ligand>
        <name>Mg(2+)</name>
        <dbReference type="ChEBI" id="CHEBI:18420"/>
        <label>1</label>
        <note>catalytic</note>
    </ligand>
</feature>
<dbReference type="GO" id="GO:0006020">
    <property type="term" value="P:inositol metabolic process"/>
    <property type="evidence" value="ECO:0007669"/>
    <property type="project" value="TreeGrafter"/>
</dbReference>
<evidence type="ECO:0000256" key="2">
    <source>
        <dbReference type="ARBA" id="ARBA00022801"/>
    </source>
</evidence>
<reference evidence="5" key="2">
    <citation type="submission" date="2008-01" db="EMBL/GenBank/DDBJ databases">
        <title>Distribution of phosphonoacetate hydrolase genes in marine bacteria.</title>
        <authorList>
            <person name="Gilbert J.A."/>
            <person name="Thomas S."/>
            <person name="Cooley N.A."/>
            <person name="McGrath J.W."/>
            <person name="Joint I."/>
            <person name="Quinn J.P."/>
        </authorList>
    </citation>
    <scope>NUCLEOTIDE SEQUENCE</scope>
</reference>
<dbReference type="InterPro" id="IPR000760">
    <property type="entry name" value="Inositol_monophosphatase-like"/>
</dbReference>
<accession>B1A0M4</accession>
<proteinExistence type="predicted"/>
<dbReference type="AlphaFoldDB" id="B1A0M4"/>
<feature type="binding site" evidence="4">
    <location>
        <position position="85"/>
    </location>
    <ligand>
        <name>Mg(2+)</name>
        <dbReference type="ChEBI" id="CHEBI:18420"/>
        <label>1</label>
        <note>catalytic</note>
    </ligand>
</feature>
<keyword evidence="3 4" id="KW-0460">Magnesium</keyword>
<keyword evidence="2" id="KW-0378">Hydrolase</keyword>
<dbReference type="InterPro" id="IPR020583">
    <property type="entry name" value="Inositol_monoP_metal-BS"/>
</dbReference>
<dbReference type="GO" id="GO:0046872">
    <property type="term" value="F:metal ion binding"/>
    <property type="evidence" value="ECO:0007669"/>
    <property type="project" value="UniProtKB-KW"/>
</dbReference>
<sequence>MDAATLFEDGHHFAELAAELAKGFFCKPIEISFKQDQSPVTFADQSIEKQIRAAILEKYPDHSILGEEYGIDGSGQDNLWVIDPIDGTRSFLSGHPLFGFLLGYLEAGDPKLGIIGMPVLGEIYCGIKGAAATCNGAEIHVSTQTNLADAILYVNEGEKIYDAHPTVFAKLMQSGQTRRFAYDCYPHALLAAGHVDAVVDYDLKPYDFLALGPVVEGAGGIMTTWTGQKPDLTYEGPIISAATPELHAQLVDLLQLEC</sequence>
<name>B1A0M4_UNCXX</name>
<dbReference type="SUPFAM" id="SSF56655">
    <property type="entry name" value="Carbohydrate phosphatase"/>
    <property type="match status" value="1"/>
</dbReference>
<feature type="binding site" evidence="4">
    <location>
        <position position="83"/>
    </location>
    <ligand>
        <name>Mg(2+)</name>
        <dbReference type="ChEBI" id="CHEBI:18420"/>
        <label>1</label>
        <note>catalytic</note>
    </ligand>
</feature>
<dbReference type="PANTHER" id="PTHR20854">
    <property type="entry name" value="INOSITOL MONOPHOSPHATASE"/>
    <property type="match status" value="1"/>
</dbReference>
<evidence type="ECO:0000256" key="1">
    <source>
        <dbReference type="ARBA" id="ARBA00022723"/>
    </source>
</evidence>
<feature type="binding site" evidence="4">
    <location>
        <position position="207"/>
    </location>
    <ligand>
        <name>Mg(2+)</name>
        <dbReference type="ChEBI" id="CHEBI:18420"/>
        <label>1</label>
        <note>catalytic</note>
    </ligand>
</feature>
<evidence type="ECO:0000256" key="4">
    <source>
        <dbReference type="PIRSR" id="PIRSR600760-2"/>
    </source>
</evidence>
<protein>
    <submittedName>
        <fullName evidence="5">Inositol monophosphatase family protein</fullName>
    </submittedName>
</protein>
<dbReference type="GO" id="GO:0007165">
    <property type="term" value="P:signal transduction"/>
    <property type="evidence" value="ECO:0007669"/>
    <property type="project" value="TreeGrafter"/>
</dbReference>
<dbReference type="Gene3D" id="3.40.190.80">
    <property type="match status" value="1"/>
</dbReference>
<dbReference type="PRINTS" id="PR00377">
    <property type="entry name" value="IMPHPHTASES"/>
</dbReference>
<feature type="binding site" evidence="4">
    <location>
        <position position="67"/>
    </location>
    <ligand>
        <name>Mg(2+)</name>
        <dbReference type="ChEBI" id="CHEBI:18420"/>
        <label>1</label>
        <note>catalytic</note>
    </ligand>
</feature>
<evidence type="ECO:0000313" key="5">
    <source>
        <dbReference type="EMBL" id="ACA21523.1"/>
    </source>
</evidence>
<dbReference type="Pfam" id="PF00459">
    <property type="entry name" value="Inositol_P"/>
    <property type="match status" value="1"/>
</dbReference>
<keyword evidence="1 4" id="KW-0479">Metal-binding</keyword>
<dbReference type="EMBL" id="EU410956">
    <property type="protein sequence ID" value="ACA21523.1"/>
    <property type="molecule type" value="Genomic_DNA"/>
</dbReference>
<dbReference type="PROSITE" id="PS00629">
    <property type="entry name" value="IMP_1"/>
    <property type="match status" value="1"/>
</dbReference>
<comment type="cofactor">
    <cofactor evidence="4">
        <name>Mg(2+)</name>
        <dbReference type="ChEBI" id="CHEBI:18420"/>
    </cofactor>
</comment>
<organism evidence="5">
    <name type="scientific">marine bacterium 01-004080</name>
    <dbReference type="NCBI Taxonomy" id="502026"/>
    <lineage>
        <taxon>Bacteria</taxon>
    </lineage>
</organism>
<dbReference type="GO" id="GO:0008934">
    <property type="term" value="F:inositol monophosphate 1-phosphatase activity"/>
    <property type="evidence" value="ECO:0007669"/>
    <property type="project" value="TreeGrafter"/>
</dbReference>
<evidence type="ECO:0000256" key="3">
    <source>
        <dbReference type="ARBA" id="ARBA00022842"/>
    </source>
</evidence>
<dbReference type="PANTHER" id="PTHR20854:SF4">
    <property type="entry name" value="INOSITOL-1-MONOPHOSPHATASE-RELATED"/>
    <property type="match status" value="1"/>
</dbReference>
<reference evidence="5" key="1">
    <citation type="journal article" date="2008" name="Environ. Microbiol.">
        <title>Potential for phosphonoacetate utilization by marine bacteria in temperate coastal waters.</title>
        <authorList>
            <person name="Gilbert J.A."/>
            <person name="Thomas S."/>
            <person name="Cooley N.A."/>
            <person name="Kulakova A."/>
            <person name="Field D."/>
            <person name="Booth T."/>
            <person name="McGrath J.W."/>
            <person name="Quinn J.P."/>
            <person name="Joint I."/>
        </authorList>
    </citation>
    <scope>NUCLEOTIDE SEQUENCE</scope>
</reference>